<comment type="similarity">
    <text evidence="2">Belongs to the ABC transporter superfamily.</text>
</comment>
<feature type="transmembrane region" description="Helical" evidence="8">
    <location>
        <begin position="136"/>
        <end position="160"/>
    </location>
</feature>
<sequence>MGLTRLYWRVLKELGSDSFVGSILAIANIALALAAFAEPVLFGRIIDVMTTAVGNATKITFGELLPLVLAWALFGLFTIGGGVTVALFADRLSHRHRCTAMANYFEHVLELPLSFHSEAHSGKVLKVMLDGTSAMAWLWLGFFRSHLAALIALIVLLPLTLFMNWQLGLLLIILVIVFAVSTTLVLHKTLTMQDEVEQHRSNLAGYVSDAFGNIPVIQSFTRIQAEGRALRDIIDSLLRVQMPVLSWWAVVTIATRAASTLTVMAIFLVGVWLHIRDQATIGQIVAFMNLATLLIGYLQQVSGFINQLFLEAPKIKEYFEILDTTPQVRDKPNAKQLDRNISAIKFENVSFSYDGKRPAVEDINLTVKTGETVALVGSTGSGKSTTLSLLYRTFDPQSGHIVLGNDDIRNVTLNSLRHNIGVVFQEPMLFARSIRDNMLVGRPNATDAEIIDAMERAQAGDFLKRQSDGLDTIIGERGRSLSGGERQRLSISRVLLKNPPIVILDEATSALDATTERKLQKALEEMTKGRTTFVIAHRLATIRNADRIFVFDKGKIAESGSFDALVKQNGLFAELAKAQFLAPESGEKAEQP</sequence>
<dbReference type="EMBL" id="JBBYXI010000001">
    <property type="protein sequence ID" value="MEN3929941.1"/>
    <property type="molecule type" value="Genomic_DNA"/>
</dbReference>
<evidence type="ECO:0000256" key="2">
    <source>
        <dbReference type="ARBA" id="ARBA00005417"/>
    </source>
</evidence>
<reference evidence="11 12" key="1">
    <citation type="submission" date="2024-04" db="EMBL/GenBank/DDBJ databases">
        <title>A novel species isolated from cricket.</title>
        <authorList>
            <person name="Wang H.-C."/>
        </authorList>
    </citation>
    <scope>NUCLEOTIDE SEQUENCE [LARGE SCALE GENOMIC DNA]</scope>
    <source>
        <strain evidence="11 12">WL0021</strain>
    </source>
</reference>
<evidence type="ECO:0000259" key="10">
    <source>
        <dbReference type="PROSITE" id="PS50929"/>
    </source>
</evidence>
<evidence type="ECO:0000256" key="4">
    <source>
        <dbReference type="ARBA" id="ARBA00022741"/>
    </source>
</evidence>
<evidence type="ECO:0000256" key="6">
    <source>
        <dbReference type="ARBA" id="ARBA00022989"/>
    </source>
</evidence>
<evidence type="ECO:0000313" key="12">
    <source>
        <dbReference type="Proteomes" id="UP001418637"/>
    </source>
</evidence>
<dbReference type="RefSeq" id="WP_346335917.1">
    <property type="nucleotide sequence ID" value="NZ_JBBYXI010000001.1"/>
</dbReference>
<dbReference type="InterPro" id="IPR027417">
    <property type="entry name" value="P-loop_NTPase"/>
</dbReference>
<comment type="caution">
    <text evidence="11">The sequence shown here is derived from an EMBL/GenBank/DDBJ whole genome shotgun (WGS) entry which is preliminary data.</text>
</comment>
<keyword evidence="6 8" id="KW-1133">Transmembrane helix</keyword>
<dbReference type="SMART" id="SM00382">
    <property type="entry name" value="AAA"/>
    <property type="match status" value="1"/>
</dbReference>
<feature type="transmembrane region" description="Helical" evidence="8">
    <location>
        <begin position="64"/>
        <end position="89"/>
    </location>
</feature>
<dbReference type="Proteomes" id="UP001418637">
    <property type="component" value="Unassembled WGS sequence"/>
</dbReference>
<dbReference type="Pfam" id="PF00664">
    <property type="entry name" value="ABC_membrane"/>
    <property type="match status" value="1"/>
</dbReference>
<dbReference type="InterPro" id="IPR039421">
    <property type="entry name" value="Type_1_exporter"/>
</dbReference>
<dbReference type="SUPFAM" id="SSF52540">
    <property type="entry name" value="P-loop containing nucleoside triphosphate hydrolases"/>
    <property type="match status" value="1"/>
</dbReference>
<dbReference type="PANTHER" id="PTHR43394:SF1">
    <property type="entry name" value="ATP-BINDING CASSETTE SUB-FAMILY B MEMBER 10, MITOCHONDRIAL"/>
    <property type="match status" value="1"/>
</dbReference>
<feature type="transmembrane region" description="Helical" evidence="8">
    <location>
        <begin position="247"/>
        <end position="273"/>
    </location>
</feature>
<evidence type="ECO:0000313" key="11">
    <source>
        <dbReference type="EMBL" id="MEN3929941.1"/>
    </source>
</evidence>
<feature type="domain" description="ABC transmembrane type-1" evidence="10">
    <location>
        <begin position="23"/>
        <end position="308"/>
    </location>
</feature>
<dbReference type="PROSITE" id="PS00211">
    <property type="entry name" value="ABC_TRANSPORTER_1"/>
    <property type="match status" value="1"/>
</dbReference>
<dbReference type="GO" id="GO:0005524">
    <property type="term" value="F:ATP binding"/>
    <property type="evidence" value="ECO:0007669"/>
    <property type="project" value="UniProtKB-KW"/>
</dbReference>
<feature type="domain" description="ABC transporter" evidence="9">
    <location>
        <begin position="344"/>
        <end position="578"/>
    </location>
</feature>
<dbReference type="Gene3D" id="1.20.1560.10">
    <property type="entry name" value="ABC transporter type 1, transmembrane domain"/>
    <property type="match status" value="1"/>
</dbReference>
<evidence type="ECO:0000256" key="3">
    <source>
        <dbReference type="ARBA" id="ARBA00022692"/>
    </source>
</evidence>
<organism evidence="11 12">
    <name type="scientific">Hohaiivirga grylli</name>
    <dbReference type="NCBI Taxonomy" id="3133970"/>
    <lineage>
        <taxon>Bacteria</taxon>
        <taxon>Pseudomonadati</taxon>
        <taxon>Pseudomonadota</taxon>
        <taxon>Alphaproteobacteria</taxon>
        <taxon>Hyphomicrobiales</taxon>
        <taxon>Methylobacteriaceae</taxon>
        <taxon>Hohaiivirga</taxon>
    </lineage>
</organism>
<name>A0ABV0BI43_9HYPH</name>
<proteinExistence type="inferred from homology"/>
<dbReference type="InterPro" id="IPR017871">
    <property type="entry name" value="ABC_transporter-like_CS"/>
</dbReference>
<feature type="transmembrane region" description="Helical" evidence="8">
    <location>
        <begin position="20"/>
        <end position="43"/>
    </location>
</feature>
<dbReference type="Gene3D" id="3.40.50.300">
    <property type="entry name" value="P-loop containing nucleotide triphosphate hydrolases"/>
    <property type="match status" value="1"/>
</dbReference>
<keyword evidence="12" id="KW-1185">Reference proteome</keyword>
<feature type="transmembrane region" description="Helical" evidence="8">
    <location>
        <begin position="280"/>
        <end position="298"/>
    </location>
</feature>
<evidence type="ECO:0000259" key="9">
    <source>
        <dbReference type="PROSITE" id="PS50893"/>
    </source>
</evidence>
<dbReference type="SUPFAM" id="SSF90123">
    <property type="entry name" value="ABC transporter transmembrane region"/>
    <property type="match status" value="1"/>
</dbReference>
<dbReference type="PROSITE" id="PS50893">
    <property type="entry name" value="ABC_TRANSPORTER_2"/>
    <property type="match status" value="1"/>
</dbReference>
<accession>A0ABV0BI43</accession>
<dbReference type="Pfam" id="PF00005">
    <property type="entry name" value="ABC_tran"/>
    <property type="match status" value="1"/>
</dbReference>
<comment type="subcellular location">
    <subcellularLocation>
        <location evidence="1">Cell membrane</location>
        <topology evidence="1">Multi-pass membrane protein</topology>
    </subcellularLocation>
</comment>
<dbReference type="InterPro" id="IPR011527">
    <property type="entry name" value="ABC1_TM_dom"/>
</dbReference>
<keyword evidence="4" id="KW-0547">Nucleotide-binding</keyword>
<dbReference type="PANTHER" id="PTHR43394">
    <property type="entry name" value="ATP-DEPENDENT PERMEASE MDL1, MITOCHONDRIAL"/>
    <property type="match status" value="1"/>
</dbReference>
<dbReference type="CDD" id="cd18562">
    <property type="entry name" value="ABC_6TM_NdvA_beta-glucan_exporter_like"/>
    <property type="match status" value="1"/>
</dbReference>
<evidence type="ECO:0000256" key="8">
    <source>
        <dbReference type="SAM" id="Phobius"/>
    </source>
</evidence>
<evidence type="ECO:0000256" key="5">
    <source>
        <dbReference type="ARBA" id="ARBA00022840"/>
    </source>
</evidence>
<evidence type="ECO:0000256" key="1">
    <source>
        <dbReference type="ARBA" id="ARBA00004651"/>
    </source>
</evidence>
<keyword evidence="7 8" id="KW-0472">Membrane</keyword>
<protein>
    <submittedName>
        <fullName evidence="11">Glucan ABC transporter ATP-binding protein/ permease</fullName>
    </submittedName>
</protein>
<dbReference type="InterPro" id="IPR003593">
    <property type="entry name" value="AAA+_ATPase"/>
</dbReference>
<dbReference type="PROSITE" id="PS50929">
    <property type="entry name" value="ABC_TM1F"/>
    <property type="match status" value="1"/>
</dbReference>
<keyword evidence="3 8" id="KW-0812">Transmembrane</keyword>
<dbReference type="InterPro" id="IPR036640">
    <property type="entry name" value="ABC1_TM_sf"/>
</dbReference>
<keyword evidence="5 11" id="KW-0067">ATP-binding</keyword>
<dbReference type="NCBIfam" id="NF010178">
    <property type="entry name" value="PRK13657.1"/>
    <property type="match status" value="1"/>
</dbReference>
<gene>
    <name evidence="11" type="ORF">WJT86_02555</name>
</gene>
<evidence type="ECO:0000256" key="7">
    <source>
        <dbReference type="ARBA" id="ARBA00023136"/>
    </source>
</evidence>
<feature type="transmembrane region" description="Helical" evidence="8">
    <location>
        <begin position="167"/>
        <end position="186"/>
    </location>
</feature>
<dbReference type="InterPro" id="IPR003439">
    <property type="entry name" value="ABC_transporter-like_ATP-bd"/>
</dbReference>